<dbReference type="PANTHER" id="PTHR46236">
    <property type="entry name" value="TRAF-LIKE SUPERFAMILY PROTEIN"/>
    <property type="match status" value="1"/>
</dbReference>
<dbReference type="eggNOG" id="KOG1987">
    <property type="taxonomic scope" value="Eukaryota"/>
</dbReference>
<dbReference type="PANTHER" id="PTHR46236:SF33">
    <property type="entry name" value="MEPRIN AND TRAF-LIKE DOMAIN-CONTAINING PROTEIN-RELATED"/>
    <property type="match status" value="1"/>
</dbReference>
<accession>D7KB55</accession>
<name>D7KB55_ARALL</name>
<dbReference type="HOGENOM" id="CLU_026537_2_0_1"/>
<organism evidence="3">
    <name type="scientific">Arabidopsis lyrata subsp. lyrata</name>
    <name type="common">Lyre-leaved rock-cress</name>
    <dbReference type="NCBI Taxonomy" id="81972"/>
    <lineage>
        <taxon>Eukaryota</taxon>
        <taxon>Viridiplantae</taxon>
        <taxon>Streptophyta</taxon>
        <taxon>Embryophyta</taxon>
        <taxon>Tracheophyta</taxon>
        <taxon>Spermatophyta</taxon>
        <taxon>Magnoliopsida</taxon>
        <taxon>eudicotyledons</taxon>
        <taxon>Gunneridae</taxon>
        <taxon>Pentapetalae</taxon>
        <taxon>rosids</taxon>
        <taxon>malvids</taxon>
        <taxon>Brassicales</taxon>
        <taxon>Brassicaceae</taxon>
        <taxon>Camelineae</taxon>
        <taxon>Arabidopsis</taxon>
    </lineage>
</organism>
<dbReference type="InterPro" id="IPR050804">
    <property type="entry name" value="MCC"/>
</dbReference>
<evidence type="ECO:0000313" key="2">
    <source>
        <dbReference type="EMBL" id="EFH68246.1"/>
    </source>
</evidence>
<dbReference type="AlphaFoldDB" id="D7KB55"/>
<evidence type="ECO:0000313" key="3">
    <source>
        <dbReference type="Proteomes" id="UP000008694"/>
    </source>
</evidence>
<reference evidence="3" key="1">
    <citation type="journal article" date="2011" name="Nat. Genet.">
        <title>The Arabidopsis lyrata genome sequence and the basis of rapid genome size change.</title>
        <authorList>
            <person name="Hu T.T."/>
            <person name="Pattyn P."/>
            <person name="Bakker E.G."/>
            <person name="Cao J."/>
            <person name="Cheng J.-F."/>
            <person name="Clark R.M."/>
            <person name="Fahlgren N."/>
            <person name="Fawcett J.A."/>
            <person name="Grimwood J."/>
            <person name="Gundlach H."/>
            <person name="Haberer G."/>
            <person name="Hollister J.D."/>
            <person name="Ossowski S."/>
            <person name="Ottilar R.P."/>
            <person name="Salamov A.A."/>
            <person name="Schneeberger K."/>
            <person name="Spannagl M."/>
            <person name="Wang X."/>
            <person name="Yang L."/>
            <person name="Nasrallah M.E."/>
            <person name="Bergelson J."/>
            <person name="Carrington J.C."/>
            <person name="Gaut B.S."/>
            <person name="Schmutz J."/>
            <person name="Mayer K.F.X."/>
            <person name="Van de Peer Y."/>
            <person name="Grigoriev I.V."/>
            <person name="Nordborg M."/>
            <person name="Weigel D."/>
            <person name="Guo Y.-L."/>
        </authorList>
    </citation>
    <scope>NUCLEOTIDE SEQUENCE [LARGE SCALE GENOMIC DNA]</scope>
    <source>
        <strain evidence="3">cv. MN47</strain>
    </source>
</reference>
<dbReference type="KEGG" id="aly:9328049"/>
<sequence length="169" mass="19341">MAKHVGKKFTWVIKNFSSLQSEKRIYSVPVLIGDCAEASSVEENMIVNGFHVLPSQVCRHPDIAVGFRAKSQHLRTTYMNFLLSLFETLCKSLQELTNEDLVDADISLTYLKYVSFKVDWLEKKLEQVKEKKEKEQSALAKLQELDAQVEEQKAELSVTRTPLSFDDIV</sequence>
<evidence type="ECO:0000256" key="1">
    <source>
        <dbReference type="SAM" id="Coils"/>
    </source>
</evidence>
<protein>
    <submittedName>
        <fullName evidence="2">Predicted protein</fullName>
    </submittedName>
</protein>
<keyword evidence="1" id="KW-0175">Coiled coil</keyword>
<dbReference type="OrthoDB" id="1090427at2759"/>
<dbReference type="Proteomes" id="UP000008694">
    <property type="component" value="Unassembled WGS sequence"/>
</dbReference>
<dbReference type="Gramene" id="Al_scaffold_0001_5225">
    <property type="protein sequence ID" value="Al_scaffold_0001_5225"/>
    <property type="gene ID" value="Al_scaffold_0001_5225"/>
</dbReference>
<gene>
    <name evidence="2" type="ORF">ARALYDRAFT_682902</name>
</gene>
<keyword evidence="3" id="KW-1185">Reference proteome</keyword>
<proteinExistence type="predicted"/>
<feature type="coiled-coil region" evidence="1">
    <location>
        <begin position="118"/>
        <end position="159"/>
    </location>
</feature>
<dbReference type="EMBL" id="GL348713">
    <property type="protein sequence ID" value="EFH68246.1"/>
    <property type="molecule type" value="Genomic_DNA"/>
</dbReference>